<dbReference type="SUPFAM" id="SSF53474">
    <property type="entry name" value="alpha/beta-Hydrolases"/>
    <property type="match status" value="1"/>
</dbReference>
<accession>A0A834TWK9</accession>
<comment type="caution">
    <text evidence="3">The sequence shown here is derived from an EMBL/GenBank/DDBJ whole genome shotgun (WGS) entry which is preliminary data.</text>
</comment>
<reference evidence="3" key="1">
    <citation type="submission" date="2020-09" db="EMBL/GenBank/DDBJ databases">
        <title>Genome-Enabled Discovery of Anthraquinone Biosynthesis in Senna tora.</title>
        <authorList>
            <person name="Kang S.-H."/>
            <person name="Pandey R.P."/>
            <person name="Lee C.-M."/>
            <person name="Sim J.-S."/>
            <person name="Jeong J.-T."/>
            <person name="Choi B.-S."/>
            <person name="Jung M."/>
            <person name="Ginzburg D."/>
            <person name="Zhao K."/>
            <person name="Won S.Y."/>
            <person name="Oh T.-J."/>
            <person name="Yu Y."/>
            <person name="Kim N.-H."/>
            <person name="Lee O.R."/>
            <person name="Lee T.-H."/>
            <person name="Bashyal P."/>
            <person name="Kim T.-S."/>
            <person name="Lee W.-H."/>
            <person name="Kawkins C."/>
            <person name="Kim C.-K."/>
            <person name="Kim J.S."/>
            <person name="Ahn B.O."/>
            <person name="Rhee S.Y."/>
            <person name="Sohng J.K."/>
        </authorList>
    </citation>
    <scope>NUCLEOTIDE SEQUENCE</scope>
    <source>
        <tissue evidence="3">Leaf</tissue>
    </source>
</reference>
<sequence length="316" mass="34758">MGSQVENGKEVEVKVSEVENGSEVKVPKKPKVLCFHAFRTSGAIFKKQVYRWPEAVTKNLDLVFLDGPFPAQGKSDVEGIFEGPYFEWFQYSKYQNFDECVKYVEDYMVEHGPFDGFLGFSLGATLAAGLLGLQDRGVALTKVPKLKFAILISAAMVRHPPAAEKAYAAPIAQPTLHFLGDNDYVKPYGLKLLEHCVDPVVINHPKGHMVPRIRNDPFVPLLPYLISIFLPSPTACRRHHRLKNTTLLAEEHDVQEAWGGRSEERDSSGRGTNLSFISGGGGGHGSVGFNSSPMAAAAIEALGRTKKKGVMMMIVK</sequence>
<dbReference type="Proteomes" id="UP000634136">
    <property type="component" value="Unassembled WGS sequence"/>
</dbReference>
<evidence type="ECO:0000256" key="1">
    <source>
        <dbReference type="SAM" id="MobiDB-lite"/>
    </source>
</evidence>
<feature type="compositionally biased region" description="Basic and acidic residues" evidence="1">
    <location>
        <begin position="254"/>
        <end position="268"/>
    </location>
</feature>
<dbReference type="InterPro" id="IPR029058">
    <property type="entry name" value="AB_hydrolase_fold"/>
</dbReference>
<evidence type="ECO:0000313" key="3">
    <source>
        <dbReference type="EMBL" id="KAF7829978.1"/>
    </source>
</evidence>
<dbReference type="PANTHER" id="PTHR22778:SF51">
    <property type="entry name" value="DIHYDROFOLATE REDUCTASE"/>
    <property type="match status" value="1"/>
</dbReference>
<evidence type="ECO:0000313" key="4">
    <source>
        <dbReference type="Proteomes" id="UP000634136"/>
    </source>
</evidence>
<proteinExistence type="predicted"/>
<gene>
    <name evidence="3" type="ORF">G2W53_012311</name>
</gene>
<organism evidence="3 4">
    <name type="scientific">Senna tora</name>
    <dbReference type="NCBI Taxonomy" id="362788"/>
    <lineage>
        <taxon>Eukaryota</taxon>
        <taxon>Viridiplantae</taxon>
        <taxon>Streptophyta</taxon>
        <taxon>Embryophyta</taxon>
        <taxon>Tracheophyta</taxon>
        <taxon>Spermatophyta</taxon>
        <taxon>Magnoliopsida</taxon>
        <taxon>eudicotyledons</taxon>
        <taxon>Gunneridae</taxon>
        <taxon>Pentapetalae</taxon>
        <taxon>rosids</taxon>
        <taxon>fabids</taxon>
        <taxon>Fabales</taxon>
        <taxon>Fabaceae</taxon>
        <taxon>Caesalpinioideae</taxon>
        <taxon>Cassia clade</taxon>
        <taxon>Senna</taxon>
    </lineage>
</organism>
<dbReference type="OrthoDB" id="414698at2759"/>
<keyword evidence="4" id="KW-1185">Reference proteome</keyword>
<feature type="domain" description="Serine hydrolase" evidence="2">
    <location>
        <begin position="28"/>
        <end position="212"/>
    </location>
</feature>
<dbReference type="Gene3D" id="3.40.50.1820">
    <property type="entry name" value="alpha/beta hydrolase"/>
    <property type="match status" value="1"/>
</dbReference>
<dbReference type="InterPro" id="IPR005645">
    <property type="entry name" value="FSH-like_dom"/>
</dbReference>
<evidence type="ECO:0000259" key="2">
    <source>
        <dbReference type="Pfam" id="PF03959"/>
    </source>
</evidence>
<dbReference type="EMBL" id="JAAIUW010000005">
    <property type="protein sequence ID" value="KAF7829978.1"/>
    <property type="molecule type" value="Genomic_DNA"/>
</dbReference>
<dbReference type="AlphaFoldDB" id="A0A834TWK9"/>
<feature type="region of interest" description="Disordered" evidence="1">
    <location>
        <begin position="254"/>
        <end position="277"/>
    </location>
</feature>
<protein>
    <submittedName>
        <fullName evidence="3">Dihydrofolate reductase</fullName>
    </submittedName>
</protein>
<dbReference type="PANTHER" id="PTHR22778">
    <property type="entry name" value="OVARIAN CANCER GENE-2 PROTEIN-RELATED"/>
    <property type="match status" value="1"/>
</dbReference>
<name>A0A834TWK9_9FABA</name>
<dbReference type="Pfam" id="PF03959">
    <property type="entry name" value="FSH1"/>
    <property type="match status" value="1"/>
</dbReference>